<keyword evidence="1" id="KW-0732">Signal</keyword>
<gene>
    <name evidence="2" type="ORF">QYE76_021058</name>
</gene>
<evidence type="ECO:0000313" key="3">
    <source>
        <dbReference type="Proteomes" id="UP001231189"/>
    </source>
</evidence>
<dbReference type="Proteomes" id="UP001231189">
    <property type="component" value="Unassembled WGS sequence"/>
</dbReference>
<reference evidence="2" key="1">
    <citation type="submission" date="2023-07" db="EMBL/GenBank/DDBJ databases">
        <title>A chromosome-level genome assembly of Lolium multiflorum.</title>
        <authorList>
            <person name="Chen Y."/>
            <person name="Copetti D."/>
            <person name="Kolliker R."/>
            <person name="Studer B."/>
        </authorList>
    </citation>
    <scope>NUCLEOTIDE SEQUENCE</scope>
    <source>
        <strain evidence="2">02402/16</strain>
        <tissue evidence="2">Leaf</tissue>
    </source>
</reference>
<protein>
    <recommendedName>
        <fullName evidence="4">Secreted protein</fullName>
    </recommendedName>
</protein>
<proteinExistence type="predicted"/>
<comment type="caution">
    <text evidence="2">The sequence shown here is derived from an EMBL/GenBank/DDBJ whole genome shotgun (WGS) entry which is preliminary data.</text>
</comment>
<evidence type="ECO:0000313" key="2">
    <source>
        <dbReference type="EMBL" id="KAK1615541.1"/>
    </source>
</evidence>
<evidence type="ECO:0000256" key="1">
    <source>
        <dbReference type="SAM" id="SignalP"/>
    </source>
</evidence>
<evidence type="ECO:0008006" key="4">
    <source>
        <dbReference type="Google" id="ProtNLM"/>
    </source>
</evidence>
<dbReference type="EMBL" id="JAUUTY010000006">
    <property type="protein sequence ID" value="KAK1615541.1"/>
    <property type="molecule type" value="Genomic_DNA"/>
</dbReference>
<name>A0AAD8R760_LOLMU</name>
<sequence>MSLICYLLLHHSIILIRTAYRAILPSFLSSSYTEENVQILGVTSNANCRKSTLNLRFVAQSSIHPRRQKKQQLEHHKIYMSVCLFFRAILRSCVKKHFLADA</sequence>
<dbReference type="AlphaFoldDB" id="A0AAD8R760"/>
<accession>A0AAD8R760</accession>
<keyword evidence="3" id="KW-1185">Reference proteome</keyword>
<feature type="chain" id="PRO_5041988701" description="Secreted protein" evidence="1">
    <location>
        <begin position="20"/>
        <end position="102"/>
    </location>
</feature>
<feature type="signal peptide" evidence="1">
    <location>
        <begin position="1"/>
        <end position="19"/>
    </location>
</feature>
<organism evidence="2 3">
    <name type="scientific">Lolium multiflorum</name>
    <name type="common">Italian ryegrass</name>
    <name type="synonym">Lolium perenne subsp. multiflorum</name>
    <dbReference type="NCBI Taxonomy" id="4521"/>
    <lineage>
        <taxon>Eukaryota</taxon>
        <taxon>Viridiplantae</taxon>
        <taxon>Streptophyta</taxon>
        <taxon>Embryophyta</taxon>
        <taxon>Tracheophyta</taxon>
        <taxon>Spermatophyta</taxon>
        <taxon>Magnoliopsida</taxon>
        <taxon>Liliopsida</taxon>
        <taxon>Poales</taxon>
        <taxon>Poaceae</taxon>
        <taxon>BOP clade</taxon>
        <taxon>Pooideae</taxon>
        <taxon>Poodae</taxon>
        <taxon>Poeae</taxon>
        <taxon>Poeae Chloroplast Group 2 (Poeae type)</taxon>
        <taxon>Loliodinae</taxon>
        <taxon>Loliinae</taxon>
        <taxon>Lolium</taxon>
    </lineage>
</organism>